<feature type="domain" description="Orn/Lys/Arg decarboxylase C-terminal" evidence="7">
    <location>
        <begin position="407"/>
        <end position="459"/>
    </location>
</feature>
<evidence type="ECO:0000259" key="6">
    <source>
        <dbReference type="Pfam" id="PF01276"/>
    </source>
</evidence>
<dbReference type="GO" id="GO:0016831">
    <property type="term" value="F:carboxy-lyase activity"/>
    <property type="evidence" value="ECO:0007669"/>
    <property type="project" value="UniProtKB-KW"/>
</dbReference>
<dbReference type="InterPro" id="IPR008286">
    <property type="entry name" value="Prn/Lys/Arg_de-COase_C"/>
</dbReference>
<keyword evidence="5" id="KW-0456">Lyase</keyword>
<dbReference type="EMBL" id="SCWE01000007">
    <property type="protein sequence ID" value="TDM01059.1"/>
    <property type="molecule type" value="Genomic_DNA"/>
</dbReference>
<dbReference type="Pfam" id="PF01276">
    <property type="entry name" value="OKR_DC_1"/>
    <property type="match status" value="1"/>
</dbReference>
<gene>
    <name evidence="8" type="ORF">ERX37_10985</name>
</gene>
<sequence>MPGNLKMDAMSRTRGPVRSLFLCLNLIYTEAKGAVDMNPITDQLKSYSDSISLHVPGHHRHTIGSMQLSLDQDMTEITGLDDYHQAETVIADSEISLSRSQAYQSRYLINGTTVGILAIIQAHHKLSDERIAIMRNVHKSVINGLDLTNTEAIILPMEVSEKTNQYIGLNFDELDKCEWDTVDLAILTYPNYFGETFNILEAIQYFHDRNIEVVVDEAHGAHFDITDAFPMSSLRAAADYVVQSYHKTLPALTMGSVIHLKKDSKLISATISYLSVLQTSSPSYLILSSLEQAHQFYLHYNDGEFMLKRQQLIDVLRQAFEVIEVSDPLKLVIKKEGYTGDEIKLLFEDRAVFIELSGYDYILLVLPLWHRDDLYPFDELIRRLKTIEVKTRHNMLDIPFLNLSSGFYTPVTSRVKSVKIDEATGCKLAEALIPYPPGIPYILAGEVLTERLLNVLKTYENVHGIMDGNIKIIVEE</sequence>
<dbReference type="InterPro" id="IPR015424">
    <property type="entry name" value="PyrdxlP-dep_Trfase"/>
</dbReference>
<dbReference type="Gene3D" id="3.90.100.10">
    <property type="entry name" value="Orn/Lys/Arg decarboxylase, C-terminal domain"/>
    <property type="match status" value="1"/>
</dbReference>
<dbReference type="PANTHER" id="PTHR43277:SF3">
    <property type="entry name" value="DECARBOXYLASE, PUTATIVE-RELATED"/>
    <property type="match status" value="1"/>
</dbReference>
<evidence type="ECO:0000256" key="2">
    <source>
        <dbReference type="ARBA" id="ARBA00010671"/>
    </source>
</evidence>
<dbReference type="SUPFAM" id="SSF53383">
    <property type="entry name" value="PLP-dependent transferases"/>
    <property type="match status" value="1"/>
</dbReference>
<keyword evidence="4" id="KW-0663">Pyridoxal phosphate</keyword>
<reference evidence="8 9" key="1">
    <citation type="submission" date="2019-01" db="EMBL/GenBank/DDBJ databases">
        <title>Draft genome sequences of the type strains of six Macrococcus species.</title>
        <authorList>
            <person name="Mazhar S."/>
            <person name="Altermann E."/>
            <person name="Hill C."/>
            <person name="Mcauliffe O."/>
        </authorList>
    </citation>
    <scope>NUCLEOTIDE SEQUENCE [LARGE SCALE GENOMIC DNA]</scope>
    <source>
        <strain evidence="8 9">CCM4809</strain>
    </source>
</reference>
<comment type="cofactor">
    <cofactor evidence="1">
        <name>pyridoxal 5'-phosphate</name>
        <dbReference type="ChEBI" id="CHEBI:597326"/>
    </cofactor>
</comment>
<dbReference type="InterPro" id="IPR036633">
    <property type="entry name" value="Prn/Lys/Arg_de-COase_C_sf"/>
</dbReference>
<evidence type="ECO:0000256" key="3">
    <source>
        <dbReference type="ARBA" id="ARBA00022793"/>
    </source>
</evidence>
<dbReference type="InterPro" id="IPR000310">
    <property type="entry name" value="Orn/Lys/Arg_deCO2ase_major_dom"/>
</dbReference>
<organism evidence="8 9">
    <name type="scientific">Macrococcus hajekii</name>
    <dbReference type="NCBI Taxonomy" id="198482"/>
    <lineage>
        <taxon>Bacteria</taxon>
        <taxon>Bacillati</taxon>
        <taxon>Bacillota</taxon>
        <taxon>Bacilli</taxon>
        <taxon>Bacillales</taxon>
        <taxon>Staphylococcaceae</taxon>
        <taxon>Macrococcus</taxon>
    </lineage>
</organism>
<dbReference type="PANTHER" id="PTHR43277">
    <property type="entry name" value="ARGININE DECARBOXYLASE"/>
    <property type="match status" value="1"/>
</dbReference>
<comment type="similarity">
    <text evidence="2">Belongs to the Orn/Lys/Arg decarboxylase class-I family.</text>
</comment>
<keyword evidence="3" id="KW-0210">Decarboxylase</keyword>
<protein>
    <submittedName>
        <fullName evidence="8">Lysine decarboxylase</fullName>
    </submittedName>
</protein>
<keyword evidence="9" id="KW-1185">Reference proteome</keyword>
<accession>A0A4R6BHT4</accession>
<evidence type="ECO:0000259" key="7">
    <source>
        <dbReference type="Pfam" id="PF03711"/>
    </source>
</evidence>
<name>A0A4R6BHT4_9STAP</name>
<evidence type="ECO:0000313" key="9">
    <source>
        <dbReference type="Proteomes" id="UP000295328"/>
    </source>
</evidence>
<feature type="domain" description="Orn/Lys/Arg decarboxylases family 1 pyridoxal-P attachment site" evidence="6">
    <location>
        <begin position="39"/>
        <end position="320"/>
    </location>
</feature>
<comment type="caution">
    <text evidence="8">The sequence shown here is derived from an EMBL/GenBank/DDBJ whole genome shotgun (WGS) entry which is preliminary data.</text>
</comment>
<proteinExistence type="inferred from homology"/>
<dbReference type="InterPro" id="IPR015421">
    <property type="entry name" value="PyrdxlP-dep_Trfase_major"/>
</dbReference>
<dbReference type="Pfam" id="PF03711">
    <property type="entry name" value="OKR_DC_1_C"/>
    <property type="match status" value="1"/>
</dbReference>
<evidence type="ECO:0000313" key="8">
    <source>
        <dbReference type="EMBL" id="TDM01059.1"/>
    </source>
</evidence>
<evidence type="ECO:0000256" key="1">
    <source>
        <dbReference type="ARBA" id="ARBA00001933"/>
    </source>
</evidence>
<evidence type="ECO:0000256" key="4">
    <source>
        <dbReference type="ARBA" id="ARBA00022898"/>
    </source>
</evidence>
<dbReference type="InterPro" id="IPR052357">
    <property type="entry name" value="Orn_Lys_Arg_decarboxylase-I"/>
</dbReference>
<dbReference type="Gene3D" id="3.40.640.10">
    <property type="entry name" value="Type I PLP-dependent aspartate aminotransferase-like (Major domain)"/>
    <property type="match status" value="1"/>
</dbReference>
<evidence type="ECO:0000256" key="5">
    <source>
        <dbReference type="ARBA" id="ARBA00023239"/>
    </source>
</evidence>
<dbReference type="AlphaFoldDB" id="A0A4R6BHT4"/>
<dbReference type="Proteomes" id="UP000295328">
    <property type="component" value="Unassembled WGS sequence"/>
</dbReference>
<dbReference type="SUPFAM" id="SSF55904">
    <property type="entry name" value="Ornithine decarboxylase C-terminal domain"/>
    <property type="match status" value="1"/>
</dbReference>